<evidence type="ECO:0000313" key="2">
    <source>
        <dbReference type="Proteomes" id="UP001175001"/>
    </source>
</evidence>
<reference evidence="1" key="1">
    <citation type="submission" date="2023-06" db="EMBL/GenBank/DDBJ databases">
        <title>Multi-omics analyses reveal the molecular pathogenesis toolkit of Lasiodiplodia hormozganensis, a cross-kingdom pathogen.</title>
        <authorList>
            <person name="Felix C."/>
            <person name="Meneses R."/>
            <person name="Goncalves M.F.M."/>
            <person name="Tilleman L."/>
            <person name="Duarte A.S."/>
            <person name="Jorrin-Novo J.V."/>
            <person name="Van De Peer Y."/>
            <person name="Deforce D."/>
            <person name="Van Nieuwerburgh F."/>
            <person name="Esteves A.C."/>
            <person name="Alves A."/>
        </authorList>
    </citation>
    <scope>NUCLEOTIDE SEQUENCE</scope>
    <source>
        <strain evidence="1">CBS 339.90</strain>
    </source>
</reference>
<dbReference type="AlphaFoldDB" id="A0AA39U695"/>
<proteinExistence type="predicted"/>
<accession>A0AA39U695</accession>
<comment type="caution">
    <text evidence="1">The sequence shown here is derived from an EMBL/GenBank/DDBJ whole genome shotgun (WGS) entry which is preliminary data.</text>
</comment>
<gene>
    <name evidence="1" type="ORF">DIS24_g12025</name>
</gene>
<dbReference type="EMBL" id="JAUJDW010000214">
    <property type="protein sequence ID" value="KAK0612695.1"/>
    <property type="molecule type" value="Genomic_DNA"/>
</dbReference>
<dbReference type="Proteomes" id="UP001175001">
    <property type="component" value="Unassembled WGS sequence"/>
</dbReference>
<name>A0AA39U695_9PEZI</name>
<protein>
    <submittedName>
        <fullName evidence="1">Uncharacterized protein</fullName>
    </submittedName>
</protein>
<evidence type="ECO:0000313" key="1">
    <source>
        <dbReference type="EMBL" id="KAK0612695.1"/>
    </source>
</evidence>
<sequence length="69" mass="7616">MDAPNKIEELSRNLRAGVHVDTGSIYDATLDHPLDDEDNLLEFGLLMADAAELLRTDLVEYLLNAGSML</sequence>
<organism evidence="1 2">
    <name type="scientific">Lasiodiplodia hormozganensis</name>
    <dbReference type="NCBI Taxonomy" id="869390"/>
    <lineage>
        <taxon>Eukaryota</taxon>
        <taxon>Fungi</taxon>
        <taxon>Dikarya</taxon>
        <taxon>Ascomycota</taxon>
        <taxon>Pezizomycotina</taxon>
        <taxon>Dothideomycetes</taxon>
        <taxon>Dothideomycetes incertae sedis</taxon>
        <taxon>Botryosphaeriales</taxon>
        <taxon>Botryosphaeriaceae</taxon>
        <taxon>Lasiodiplodia</taxon>
    </lineage>
</organism>
<keyword evidence="2" id="KW-1185">Reference proteome</keyword>